<keyword evidence="9" id="KW-1185">Reference proteome</keyword>
<keyword evidence="5" id="KW-0539">Nucleus</keyword>
<evidence type="ECO:0000313" key="9">
    <source>
        <dbReference type="Proteomes" id="UP001234989"/>
    </source>
</evidence>
<accession>A0AAF0V3E1</accession>
<feature type="compositionally biased region" description="Basic and acidic residues" evidence="7">
    <location>
        <begin position="624"/>
        <end position="638"/>
    </location>
</feature>
<feature type="region of interest" description="Disordered" evidence="7">
    <location>
        <begin position="211"/>
        <end position="230"/>
    </location>
</feature>
<dbReference type="GO" id="GO:0009691">
    <property type="term" value="P:cytokinin biosynthetic process"/>
    <property type="evidence" value="ECO:0007669"/>
    <property type="project" value="UniProtKB-KW"/>
</dbReference>
<feature type="region of interest" description="Disordered" evidence="7">
    <location>
        <begin position="624"/>
        <end position="655"/>
    </location>
</feature>
<evidence type="ECO:0000256" key="7">
    <source>
        <dbReference type="SAM" id="MobiDB-lite"/>
    </source>
</evidence>
<evidence type="ECO:0000256" key="1">
    <source>
        <dbReference type="ARBA" id="ARBA00004496"/>
    </source>
</evidence>
<evidence type="ECO:0000256" key="4">
    <source>
        <dbReference type="ARBA" id="ARBA00022864"/>
    </source>
</evidence>
<reference evidence="8" key="1">
    <citation type="submission" date="2023-08" db="EMBL/GenBank/DDBJ databases">
        <title>A de novo genome assembly of Solanum verrucosum Schlechtendal, a Mexican diploid species geographically isolated from the other diploid A-genome species in potato relatives.</title>
        <authorList>
            <person name="Hosaka K."/>
        </authorList>
    </citation>
    <scope>NUCLEOTIDE SEQUENCE</scope>
    <source>
        <tissue evidence="8">Young leaves</tissue>
    </source>
</reference>
<keyword evidence="4" id="KW-0932">Cytokinin signaling pathway</keyword>
<evidence type="ECO:0000256" key="2">
    <source>
        <dbReference type="ARBA" id="ARBA00022490"/>
    </source>
</evidence>
<evidence type="ECO:0000313" key="8">
    <source>
        <dbReference type="EMBL" id="WMV57105.1"/>
    </source>
</evidence>
<dbReference type="AlphaFoldDB" id="A0AAF0V3E1"/>
<evidence type="ECO:0000256" key="6">
    <source>
        <dbReference type="ARBA" id="ARBA00024199"/>
    </source>
</evidence>
<proteinExistence type="inferred from homology"/>
<sequence length="1015" mass="112641">MAGIDPVKYPSLPSNYVTIAELKERWLKEKERKQQEEKEKLESGEKEKYPFLRNHENRIANGCTHSRGPVGKNLQKRDNHSGKGWRVVGLIAKEPKLKEVRMNGPVVEEGVDGARGKEKMGYFGKREARVERDGSGDMAKVSMIDVAEEEMMAVVSVERGGKESFKGKCKWNSGNQEVEEVATVCMVEVVGESNVDREIAGGECRVGYRGKKNSWSAEQSGQKQNAGKEKVSVDVKERITEKVRVGGAFRAYGDKEVASVCAVEVVGENKVDREITGQNCGVGNRGKKNGGRKMGVRIGEVSNKADSVEQSGRKHNAGKEKVTVDVKVRTNEKVRVSGAFRAYGDKEVASVDVEVVGENKVDREIAGQNCGVGFRVNKNSWRKTGNKVGEVSNKADSVEQSGQKHNAGKEVVPVDVKERTYEKVRVRGAYRGKKNNGKQMVDRVGEVSDKADSVEQSGQECNAEKEKVSVDLKERTNEKVIVSGAFCAHSAKETEEVATVCTVEVVEENKVDREISRKKHRVGFKGKKASWRKISDRVGEVSDKANSVEQSGRECNAEKEKLSVDVKERTNEKVRVKGAFGDKEVEEVATVCTVEMVEEIKVNRKIAGKKRRVWYKGKKHSGRKMADRVGEVSDKADSAEQSGQELNAEKEEVSVDVKERANEKARVRGAFCAYSDKSKDVLIDSEAGLNRMIEGDLGDLSLTDRRYGHGRSSVRVYGDKSYGSSRRYDVRKMLKQRDNSFAWIKKGESSNGNVAEIETQSTGLGFGSYAQPSELMLFPKLWIHFADFLAYIVSSTRGCSPWRPDVVMAHKWSMKMLHLWYYRGSLLRLPVSILDEGGVVCGKLTGSGCTSECESGWTMYFDEFSYSSDQFNGVKGRSIYDGRGRSAYVDEDLSMVSDASSGPPHNNFHEDKEFCCEENGNFLCTSETENTKEKPKREMKEQSGKKQNLYLDDTASSPVSTFQKDNTGFYNDTTYMEQVAGNSGTYSKGKSVLGKHFGFLKTSVNGKASSEKSGV</sequence>
<dbReference type="InterPro" id="IPR044670">
    <property type="entry name" value="SOFL"/>
</dbReference>
<name>A0AAF0V3E1_SOLVR</name>
<organism evidence="8 9">
    <name type="scientific">Solanum verrucosum</name>
    <dbReference type="NCBI Taxonomy" id="315347"/>
    <lineage>
        <taxon>Eukaryota</taxon>
        <taxon>Viridiplantae</taxon>
        <taxon>Streptophyta</taxon>
        <taxon>Embryophyta</taxon>
        <taxon>Tracheophyta</taxon>
        <taxon>Spermatophyta</taxon>
        <taxon>Magnoliopsida</taxon>
        <taxon>eudicotyledons</taxon>
        <taxon>Gunneridae</taxon>
        <taxon>Pentapetalae</taxon>
        <taxon>asterids</taxon>
        <taxon>lamiids</taxon>
        <taxon>Solanales</taxon>
        <taxon>Solanaceae</taxon>
        <taxon>Solanoideae</taxon>
        <taxon>Solaneae</taxon>
        <taxon>Solanum</taxon>
    </lineage>
</organism>
<comment type="similarity">
    <text evidence="6">Belongs to the SOFL plant protein family.</text>
</comment>
<evidence type="ECO:0000256" key="5">
    <source>
        <dbReference type="ARBA" id="ARBA00023242"/>
    </source>
</evidence>
<feature type="region of interest" description="Disordered" evidence="7">
    <location>
        <begin position="927"/>
        <end position="951"/>
    </location>
</feature>
<evidence type="ECO:0000256" key="3">
    <source>
        <dbReference type="ARBA" id="ARBA00022712"/>
    </source>
</evidence>
<dbReference type="GO" id="GO:0005737">
    <property type="term" value="C:cytoplasm"/>
    <property type="evidence" value="ECO:0007669"/>
    <property type="project" value="UniProtKB-SubCell"/>
</dbReference>
<gene>
    <name evidence="8" type="ORF">MTR67_050490</name>
</gene>
<dbReference type="PANTHER" id="PTHR33347">
    <property type="entry name" value="OSJNBA0091C07.3 PROTEIN"/>
    <property type="match status" value="1"/>
</dbReference>
<comment type="subcellular location">
    <subcellularLocation>
        <location evidence="1">Cytoplasm</location>
    </subcellularLocation>
</comment>
<keyword evidence="3" id="KW-0203">Cytokinin biosynthesis</keyword>
<dbReference type="PANTHER" id="PTHR33347:SF55">
    <property type="match status" value="1"/>
</dbReference>
<feature type="compositionally biased region" description="Basic and acidic residues" evidence="7">
    <location>
        <begin position="30"/>
        <end position="58"/>
    </location>
</feature>
<feature type="compositionally biased region" description="Basic and acidic residues" evidence="7">
    <location>
        <begin position="929"/>
        <end position="944"/>
    </location>
</feature>
<keyword evidence="2" id="KW-0963">Cytoplasm</keyword>
<dbReference type="EMBL" id="CP133623">
    <property type="protein sequence ID" value="WMV57105.1"/>
    <property type="molecule type" value="Genomic_DNA"/>
</dbReference>
<dbReference type="Proteomes" id="UP001234989">
    <property type="component" value="Chromosome 12"/>
</dbReference>
<feature type="region of interest" description="Disordered" evidence="7">
    <location>
        <begin position="447"/>
        <end position="466"/>
    </location>
</feature>
<dbReference type="GO" id="GO:0009736">
    <property type="term" value="P:cytokinin-activated signaling pathway"/>
    <property type="evidence" value="ECO:0007669"/>
    <property type="project" value="UniProtKB-KW"/>
</dbReference>
<feature type="compositionally biased region" description="Polar residues" evidence="7">
    <location>
        <begin position="213"/>
        <end position="225"/>
    </location>
</feature>
<feature type="region of interest" description="Disordered" evidence="7">
    <location>
        <begin position="30"/>
        <end position="80"/>
    </location>
</feature>
<protein>
    <submittedName>
        <fullName evidence="8">Uncharacterized protein</fullName>
    </submittedName>
</protein>